<dbReference type="PANTHER" id="PTHR30448">
    <property type="entry name" value="RNASE ADAPTER PROTEIN RAPZ"/>
    <property type="match status" value="1"/>
</dbReference>
<organism evidence="6 7">
    <name type="scientific">Candidatus Paraburkholderia kirkii UZHbot1</name>
    <dbReference type="NCBI Taxonomy" id="1055526"/>
    <lineage>
        <taxon>Bacteria</taxon>
        <taxon>Pseudomonadati</taxon>
        <taxon>Pseudomonadota</taxon>
        <taxon>Betaproteobacteria</taxon>
        <taxon>Burkholderiales</taxon>
        <taxon>Burkholderiaceae</taxon>
        <taxon>Paraburkholderia</taxon>
    </lineage>
</organism>
<reference evidence="6 7" key="1">
    <citation type="submission" date="2011-09" db="EMBL/GenBank/DDBJ databases">
        <authorList>
            <person name="Carlier A."/>
        </authorList>
    </citation>
    <scope>NUCLEOTIDE SEQUENCE [LARGE SCALE GENOMIC DNA]</scope>
    <source>
        <strain evidence="6 7">UZHbot1</strain>
    </source>
</reference>
<dbReference type="InterPro" id="IPR053930">
    <property type="entry name" value="RapZ-like_N"/>
</dbReference>
<dbReference type="InterPro" id="IPR015947">
    <property type="entry name" value="PUA-like_sf"/>
</dbReference>
<dbReference type="BioCyc" id="CBUR1055526:G10QW-930-MONOMER"/>
<sequence>MRIILITGISGSGKSVALNALEDGGYYCVDNLPPRFLPELAGYLAKEGQERLAVAIDARSSHSLDDVPAIINRLSNDYDLRVLFLNASTQSLIQRFSETRRRHPLSGPPMREADVGVLNSLAEAIERERELVAGLAEYGHQIDTSNLRANVLRAWVKRLVETDAADLTLMFESFGFKRGVPLDADLAFDVRTLPNPYYDRELRPFTGIDKPVIDFLSAQPLVSEMIGDIGDFVGKWLPRFRDDNRSYLTVAIGCTGGQHRSVYIAEALAARFREQANVIVRHRDAPIRWRATPSTRESDRSDGGPFWRDAMSSNPVLADLPLFPLHTVLFPGGLLPLKIFEARYLDMARECLREKTPFGVCLLKSGHEVASPRDPSVPESVGCLAEISECDVDTFGLLLVQARGTKRFRLTDHRVEPSNLLVGTAQLLGDDQPLQGAEALAKFGACAEVLERIIDTIKEREPQNLPFVEPFAYEDPSWVSNRLAEILPIPMRARQKLMELMDAGARIDVVHHYMQHHQLL</sequence>
<evidence type="ECO:0000256" key="1">
    <source>
        <dbReference type="ARBA" id="ARBA00022741"/>
    </source>
</evidence>
<proteinExistence type="inferred from homology"/>
<gene>
    <name evidence="6" type="ORF">BKIR_c79_3382</name>
</gene>
<dbReference type="SMART" id="SM00464">
    <property type="entry name" value="LON"/>
    <property type="match status" value="1"/>
</dbReference>
<dbReference type="SUPFAM" id="SSF88697">
    <property type="entry name" value="PUA domain-like"/>
    <property type="match status" value="1"/>
</dbReference>
<dbReference type="InterPro" id="IPR027417">
    <property type="entry name" value="P-loop_NTPase"/>
</dbReference>
<dbReference type="GO" id="GO:0005524">
    <property type="term" value="F:ATP binding"/>
    <property type="evidence" value="ECO:0007669"/>
    <property type="project" value="UniProtKB-UniRule"/>
</dbReference>
<keyword evidence="1 4" id="KW-0547">Nucleotide-binding</keyword>
<keyword evidence="3 4" id="KW-0342">GTP-binding</keyword>
<evidence type="ECO:0000256" key="3">
    <source>
        <dbReference type="ARBA" id="ARBA00023134"/>
    </source>
</evidence>
<name>G4MHX8_9BURK</name>
<dbReference type="Proteomes" id="UP000003511">
    <property type="component" value="Unassembled WGS sequence"/>
</dbReference>
<evidence type="ECO:0000259" key="5">
    <source>
        <dbReference type="PROSITE" id="PS51787"/>
    </source>
</evidence>
<dbReference type="HOGENOM" id="CLU_523457_0_0_4"/>
<evidence type="ECO:0000256" key="4">
    <source>
        <dbReference type="HAMAP-Rule" id="MF_00636"/>
    </source>
</evidence>
<keyword evidence="7" id="KW-1185">Reference proteome</keyword>
<dbReference type="InterPro" id="IPR053931">
    <property type="entry name" value="RapZ_C"/>
</dbReference>
<accession>G4MHX8</accession>
<evidence type="ECO:0000313" key="6">
    <source>
        <dbReference type="EMBL" id="CCD40757.1"/>
    </source>
</evidence>
<keyword evidence="2 4" id="KW-0067">ATP-binding</keyword>
<feature type="domain" description="Lon N-terminal" evidence="5">
    <location>
        <begin position="317"/>
        <end position="518"/>
    </location>
</feature>
<evidence type="ECO:0000313" key="7">
    <source>
        <dbReference type="Proteomes" id="UP000003511"/>
    </source>
</evidence>
<dbReference type="Pfam" id="PF22740">
    <property type="entry name" value="PapZ_C"/>
    <property type="match status" value="1"/>
</dbReference>
<dbReference type="PANTHER" id="PTHR30448:SF0">
    <property type="entry name" value="RNASE ADAPTER PROTEIN RAPZ"/>
    <property type="match status" value="1"/>
</dbReference>
<dbReference type="HAMAP" id="MF_00636">
    <property type="entry name" value="RapZ_like"/>
    <property type="match status" value="1"/>
</dbReference>
<dbReference type="Pfam" id="PF03668">
    <property type="entry name" value="RapZ-like_N"/>
    <property type="match status" value="1"/>
</dbReference>
<reference evidence="6 7" key="2">
    <citation type="submission" date="2011-10" db="EMBL/GenBank/DDBJ databases">
        <title>Draft genome sequence of Candidatus Burkholderia kirkii.</title>
        <authorList>
            <person name="Carlier A.L."/>
            <person name="Eberl L."/>
        </authorList>
    </citation>
    <scope>NUCLEOTIDE SEQUENCE [LARGE SCALE GENOMIC DNA]</scope>
    <source>
        <strain evidence="6 7">UZHbot1</strain>
    </source>
</reference>
<comment type="caution">
    <text evidence="6">The sequence shown here is derived from an EMBL/GenBank/DDBJ whole genome shotgun (WGS) entry which is preliminary data.</text>
</comment>
<evidence type="ECO:0000256" key="2">
    <source>
        <dbReference type="ARBA" id="ARBA00022840"/>
    </source>
</evidence>
<dbReference type="NCBIfam" id="NF003828">
    <property type="entry name" value="PRK05416.1"/>
    <property type="match status" value="1"/>
</dbReference>
<dbReference type="InterPro" id="IPR003111">
    <property type="entry name" value="Lon_prtase_N"/>
</dbReference>
<dbReference type="EMBL" id="CAFE01000262">
    <property type="protein sequence ID" value="CCD40757.1"/>
    <property type="molecule type" value="Genomic_DNA"/>
</dbReference>
<dbReference type="InterPro" id="IPR005337">
    <property type="entry name" value="RapZ-like"/>
</dbReference>
<dbReference type="AlphaFoldDB" id="G4MHX8"/>
<dbReference type="STRING" id="1055526.BKIR_c79_3382"/>
<dbReference type="Gene3D" id="1.10.4060.10">
    <property type="entry name" value="BPP1347 like domain"/>
    <property type="match status" value="1"/>
</dbReference>
<feature type="binding site" evidence="4">
    <location>
        <begin position="57"/>
        <end position="60"/>
    </location>
    <ligand>
        <name>GTP</name>
        <dbReference type="ChEBI" id="CHEBI:37565"/>
    </ligand>
</feature>
<dbReference type="Pfam" id="PF02190">
    <property type="entry name" value="LON_substr_bdg"/>
    <property type="match status" value="1"/>
</dbReference>
<dbReference type="InterPro" id="IPR046336">
    <property type="entry name" value="Lon_prtase_N_sf"/>
</dbReference>
<protein>
    <submittedName>
        <fullName evidence="6">Hypothetical ATP-binding protein UPF0042,contains P-loop</fullName>
    </submittedName>
</protein>
<dbReference type="SUPFAM" id="SSF52540">
    <property type="entry name" value="P-loop containing nucleoside triphosphate hydrolases"/>
    <property type="match status" value="1"/>
</dbReference>
<feature type="binding site" evidence="4">
    <location>
        <begin position="8"/>
        <end position="15"/>
    </location>
    <ligand>
        <name>ATP</name>
        <dbReference type="ChEBI" id="CHEBI:30616"/>
    </ligand>
</feature>
<dbReference type="Gene3D" id="2.30.130.40">
    <property type="entry name" value="LON domain-like"/>
    <property type="match status" value="1"/>
</dbReference>
<dbReference type="GO" id="GO:0005525">
    <property type="term" value="F:GTP binding"/>
    <property type="evidence" value="ECO:0007669"/>
    <property type="project" value="UniProtKB-UniRule"/>
</dbReference>
<dbReference type="PROSITE" id="PS51787">
    <property type="entry name" value="LON_N"/>
    <property type="match status" value="1"/>
</dbReference>